<dbReference type="Pfam" id="PF13941">
    <property type="entry name" value="MutL"/>
    <property type="match status" value="1"/>
</dbReference>
<accession>A0A842JDJ2</accession>
<comment type="caution">
    <text evidence="1">The sequence shown here is derived from an EMBL/GenBank/DDBJ whole genome shotgun (WGS) entry which is preliminary data.</text>
</comment>
<gene>
    <name evidence="1" type="ORF">H7313_06440</name>
</gene>
<dbReference type="AlphaFoldDB" id="A0A842JDJ2"/>
<reference evidence="1 2" key="1">
    <citation type="submission" date="2020-08" db="EMBL/GenBank/DDBJ databases">
        <authorList>
            <person name="Liu C."/>
            <person name="Sun Q."/>
        </authorList>
    </citation>
    <scope>NUCLEOTIDE SEQUENCE [LARGE SCALE GENOMIC DNA]</scope>
    <source>
        <strain evidence="1 2">N22</strain>
    </source>
</reference>
<dbReference type="RefSeq" id="WP_185904879.1">
    <property type="nucleotide sequence ID" value="NZ_JACMSE010000003.1"/>
</dbReference>
<keyword evidence="2" id="KW-1185">Reference proteome</keyword>
<organism evidence="1 2">
    <name type="scientific">Gordonibacter massiliensis</name>
    <name type="common">ex Traore et al. 2017</name>
    <dbReference type="NCBI Taxonomy" id="1841863"/>
    <lineage>
        <taxon>Bacteria</taxon>
        <taxon>Bacillati</taxon>
        <taxon>Actinomycetota</taxon>
        <taxon>Coriobacteriia</taxon>
        <taxon>Eggerthellales</taxon>
        <taxon>Eggerthellaceae</taxon>
        <taxon>Gordonibacter</taxon>
    </lineage>
</organism>
<dbReference type="Proteomes" id="UP000587396">
    <property type="component" value="Unassembled WGS sequence"/>
</dbReference>
<dbReference type="PIRSF" id="PIRSF004729">
    <property type="entry name" value="MutL"/>
    <property type="match status" value="1"/>
</dbReference>
<name>A0A842JDJ2_9ACTN</name>
<evidence type="ECO:0000313" key="2">
    <source>
        <dbReference type="Proteomes" id="UP000587396"/>
    </source>
</evidence>
<protein>
    <submittedName>
        <fullName evidence="1">Glutamate mutase L</fullName>
    </submittedName>
</protein>
<dbReference type="InterPro" id="IPR006230">
    <property type="entry name" value="MutL"/>
</dbReference>
<dbReference type="NCBIfam" id="TIGR01319">
    <property type="entry name" value="glmL_fam"/>
    <property type="match status" value="1"/>
</dbReference>
<dbReference type="EMBL" id="JACMSE010000003">
    <property type="protein sequence ID" value="MBC2888986.1"/>
    <property type="molecule type" value="Genomic_DNA"/>
</dbReference>
<proteinExistence type="predicted"/>
<dbReference type="NCBIfam" id="NF040745">
    <property type="entry name" value="accessory_GlmL"/>
    <property type="match status" value="1"/>
</dbReference>
<evidence type="ECO:0000313" key="1">
    <source>
        <dbReference type="EMBL" id="MBC2888986.1"/>
    </source>
</evidence>
<sequence>MEAYLLIDFGSTYTKVTAIDLEGEVVLGTAQASTTIETDVRVGLDEALRLLQVASGLSLGDYAGKYACSSAAGGLKMVSIGLVPSLTLEAARRAALGAGAKVIGSYGYELSSAQAAEIEAMTCDIVMLAGGTNGGNKDVIRHNADKLAQTGIACPILVCGNTAVQDEIARKLEASGKKVYLADNVLPEVDQVRVESAQSVIREIFVKHITKAKGLEYAAKFIGRDIIPTPKASLNAASLIAEGSKHEPGMGSILVLEIGGATINVHSVEEVKPVTPQTIVRGLPENKVKRTVEGDLGIRWNANTICELVGAETIMDNLRKVAPDIDVDSVDPATFTSFLARNTSHKPETPAEWAFDIALAYSAADVAVRRHAGTARKETVAIGEVDVQRGKNLLDVRNVIGIGGIFRYGQHPERILPAAAYDLKNPESLRPVHPNFYLDTTYVLYAVGLLSQDHPDQALRIAKKYLRPVDVATALPVSGGYANRGSSLGEMEHGGCGGLMAH</sequence>